<feature type="binding site" evidence="1">
    <location>
        <position position="276"/>
    </location>
    <ligand>
        <name>substrate</name>
    </ligand>
</feature>
<keyword evidence="1" id="KW-0547">Nucleotide-binding</keyword>
<dbReference type="PANTHER" id="PTHR30270:SF0">
    <property type="entry name" value="THIAMINE-MONOPHOSPHATE KINASE"/>
    <property type="match status" value="1"/>
</dbReference>
<keyword evidence="1" id="KW-0479">Metal-binding</keyword>
<feature type="binding site" evidence="1">
    <location>
        <position position="128"/>
    </location>
    <ligand>
        <name>Mg(2+)</name>
        <dbReference type="ChEBI" id="CHEBI:18420"/>
        <label>1</label>
    </ligand>
</feature>
<feature type="binding site" evidence="1">
    <location>
        <position position="58"/>
    </location>
    <ligand>
        <name>substrate</name>
    </ligand>
</feature>
<name>A0ABP5UZ77_9ACTN</name>
<keyword evidence="1 4" id="KW-0418">Kinase</keyword>
<dbReference type="EC" id="2.7.4.16" evidence="1"/>
<dbReference type="Proteomes" id="UP001501170">
    <property type="component" value="Unassembled WGS sequence"/>
</dbReference>
<dbReference type="Gene3D" id="3.90.650.10">
    <property type="entry name" value="PurM-like C-terminal domain"/>
    <property type="match status" value="1"/>
</dbReference>
<dbReference type="SUPFAM" id="SSF55326">
    <property type="entry name" value="PurM N-terminal domain-like"/>
    <property type="match status" value="1"/>
</dbReference>
<feature type="binding site" evidence="1">
    <location>
        <position position="80"/>
    </location>
    <ligand>
        <name>Mg(2+)</name>
        <dbReference type="ChEBI" id="CHEBI:18420"/>
        <label>3</label>
    </ligand>
</feature>
<evidence type="ECO:0000256" key="1">
    <source>
        <dbReference type="HAMAP-Rule" id="MF_02128"/>
    </source>
</evidence>
<dbReference type="Gene3D" id="3.30.1330.10">
    <property type="entry name" value="PurM-like, N-terminal domain"/>
    <property type="match status" value="1"/>
</dbReference>
<feature type="binding site" evidence="1">
    <location>
        <position position="319"/>
    </location>
    <ligand>
        <name>substrate</name>
    </ligand>
</feature>
<reference evidence="5" key="1">
    <citation type="journal article" date="2019" name="Int. J. Syst. Evol. Microbiol.">
        <title>The Global Catalogue of Microorganisms (GCM) 10K type strain sequencing project: providing services to taxonomists for standard genome sequencing and annotation.</title>
        <authorList>
            <consortium name="The Broad Institute Genomics Platform"/>
            <consortium name="The Broad Institute Genome Sequencing Center for Infectious Disease"/>
            <person name="Wu L."/>
            <person name="Ma J."/>
        </authorList>
    </citation>
    <scope>NUCLEOTIDE SEQUENCE [LARGE SCALE GENOMIC DNA]</scope>
    <source>
        <strain evidence="5">JCM 16227</strain>
    </source>
</reference>
<feature type="domain" description="PurM-like C-terminal" evidence="3">
    <location>
        <begin position="159"/>
        <end position="303"/>
    </location>
</feature>
<keyword evidence="5" id="KW-1185">Reference proteome</keyword>
<comment type="pathway">
    <text evidence="1">Cofactor biosynthesis; thiamine diphosphate biosynthesis; thiamine diphosphate from thiamine phosphate: step 1/1.</text>
</comment>
<feature type="binding site" evidence="1">
    <location>
        <position position="36"/>
    </location>
    <ligand>
        <name>Mg(2+)</name>
        <dbReference type="ChEBI" id="CHEBI:18420"/>
        <label>4</label>
    </ligand>
</feature>
<dbReference type="PANTHER" id="PTHR30270">
    <property type="entry name" value="THIAMINE-MONOPHOSPHATE KINASE"/>
    <property type="match status" value="1"/>
</dbReference>
<sequence>MKTVGEVGERALVAMFTTAAASVGDTDDLVIGSGDDAAVFAPTGPVVVSTDTAVAGRHFRFDWSTPRQIGARAVVQSAADIAAMGGVLTGVVVSIGCPPQTPVERVLELNAGIVDQTHRYRARVLGGDLVSSSEVVLTVTSLGVLDGTQAVALSGARGGEVLALSGPLGGPAGGLAALSAVEHGADPLLLEQFSDLVEAYRLPRPDLGQGRVAALAGARAMTDVSDGLVEEIITMAEASQVRIDIDSASVPQVRGLAELGAALGVDPARWALAGGEEHELLAAFEPSAVPAGWTVIGTVSDGEPDARIDGAAVGEIRGWQSFTET</sequence>
<comment type="function">
    <text evidence="1">Catalyzes the ATP-dependent phosphorylation of thiamine-monophosphate (TMP) to form thiamine-pyrophosphate (TPP), the active form of vitamin B1.</text>
</comment>
<feature type="binding site" evidence="1">
    <location>
        <position position="80"/>
    </location>
    <ligand>
        <name>Mg(2+)</name>
        <dbReference type="ChEBI" id="CHEBI:18420"/>
        <label>2</label>
    </ligand>
</feature>
<dbReference type="PIRSF" id="PIRSF005303">
    <property type="entry name" value="Thiam_monoph_kin"/>
    <property type="match status" value="1"/>
</dbReference>
<feature type="domain" description="PurM-like N-terminal" evidence="2">
    <location>
        <begin position="34"/>
        <end position="144"/>
    </location>
</feature>
<keyword evidence="1" id="KW-0808">Transferase</keyword>
<dbReference type="InterPro" id="IPR010918">
    <property type="entry name" value="PurM-like_C_dom"/>
</dbReference>
<dbReference type="NCBIfam" id="TIGR01379">
    <property type="entry name" value="thiL"/>
    <property type="match status" value="1"/>
</dbReference>
<dbReference type="Pfam" id="PF02769">
    <property type="entry name" value="AIRS_C"/>
    <property type="match status" value="1"/>
</dbReference>
<evidence type="ECO:0000259" key="2">
    <source>
        <dbReference type="Pfam" id="PF00586"/>
    </source>
</evidence>
<comment type="caution">
    <text evidence="1">Lacks conserved residue(s) required for the propagation of feature annotation.</text>
</comment>
<dbReference type="Pfam" id="PF00586">
    <property type="entry name" value="AIRS"/>
    <property type="match status" value="1"/>
</dbReference>
<evidence type="ECO:0000313" key="5">
    <source>
        <dbReference type="Proteomes" id="UP001501170"/>
    </source>
</evidence>
<evidence type="ECO:0000313" key="4">
    <source>
        <dbReference type="EMBL" id="GAA2388434.1"/>
    </source>
</evidence>
<evidence type="ECO:0000259" key="3">
    <source>
        <dbReference type="Pfam" id="PF02769"/>
    </source>
</evidence>
<dbReference type="InterPro" id="IPR006283">
    <property type="entry name" value="ThiL-like"/>
</dbReference>
<feature type="binding site" evidence="1">
    <location>
        <position position="49"/>
    </location>
    <ligand>
        <name>Mg(2+)</name>
        <dbReference type="ChEBI" id="CHEBI:18420"/>
        <label>4</label>
    </ligand>
</feature>
<keyword evidence="1" id="KW-0067">ATP-binding</keyword>
<feature type="binding site" evidence="1">
    <location>
        <position position="51"/>
    </location>
    <ligand>
        <name>Mg(2+)</name>
        <dbReference type="ChEBI" id="CHEBI:18420"/>
        <label>2</label>
    </ligand>
</feature>
<keyword evidence="1" id="KW-0784">Thiamine biosynthesis</keyword>
<comment type="catalytic activity">
    <reaction evidence="1">
        <text>thiamine phosphate + ATP = thiamine diphosphate + ADP</text>
        <dbReference type="Rhea" id="RHEA:15913"/>
        <dbReference type="ChEBI" id="CHEBI:30616"/>
        <dbReference type="ChEBI" id="CHEBI:37575"/>
        <dbReference type="ChEBI" id="CHEBI:58937"/>
        <dbReference type="ChEBI" id="CHEBI:456216"/>
        <dbReference type="EC" id="2.7.4.16"/>
    </reaction>
</comment>
<feature type="binding site" evidence="1">
    <location>
        <position position="226"/>
    </location>
    <ligand>
        <name>Mg(2+)</name>
        <dbReference type="ChEBI" id="CHEBI:18420"/>
        <label>5</label>
    </ligand>
</feature>
<dbReference type="SUPFAM" id="SSF56042">
    <property type="entry name" value="PurM C-terminal domain-like"/>
    <property type="match status" value="1"/>
</dbReference>
<dbReference type="InterPro" id="IPR036921">
    <property type="entry name" value="PurM-like_N_sf"/>
</dbReference>
<proteinExistence type="inferred from homology"/>
<dbReference type="InterPro" id="IPR036676">
    <property type="entry name" value="PurM-like_C_sf"/>
</dbReference>
<dbReference type="CDD" id="cd02194">
    <property type="entry name" value="ThiL"/>
    <property type="match status" value="1"/>
</dbReference>
<accession>A0ABP5UZ77</accession>
<dbReference type="EMBL" id="BAAARB010000019">
    <property type="protein sequence ID" value="GAA2388434.1"/>
    <property type="molecule type" value="Genomic_DNA"/>
</dbReference>
<keyword evidence="1" id="KW-0460">Magnesium</keyword>
<feature type="binding site" evidence="1">
    <location>
        <begin position="127"/>
        <end position="128"/>
    </location>
    <ligand>
        <name>ATP</name>
        <dbReference type="ChEBI" id="CHEBI:30616"/>
    </ligand>
</feature>
<protein>
    <recommendedName>
        <fullName evidence="1">Thiamine-monophosphate kinase</fullName>
        <shortName evidence="1">TMP kinase</shortName>
        <shortName evidence="1">Thiamine-phosphate kinase</shortName>
        <ecNumber evidence="1">2.7.4.16</ecNumber>
    </recommendedName>
</protein>
<comment type="similarity">
    <text evidence="1">Belongs to the thiamine-monophosphate kinase family.</text>
</comment>
<feature type="binding site" evidence="1">
    <location>
        <position position="225"/>
    </location>
    <ligand>
        <name>ATP</name>
        <dbReference type="ChEBI" id="CHEBI:30616"/>
    </ligand>
</feature>
<comment type="miscellaneous">
    <text evidence="1">Reaction mechanism of ThiL seems to utilize a direct, inline transfer of the gamma-phosphate of ATP to TMP rather than a phosphorylated enzyme intermediate.</text>
</comment>
<dbReference type="GO" id="GO:0016301">
    <property type="term" value="F:kinase activity"/>
    <property type="evidence" value="ECO:0007669"/>
    <property type="project" value="UniProtKB-KW"/>
</dbReference>
<feature type="binding site" evidence="1">
    <location>
        <position position="80"/>
    </location>
    <ligand>
        <name>Mg(2+)</name>
        <dbReference type="ChEBI" id="CHEBI:18420"/>
        <label>4</label>
    </ligand>
</feature>
<gene>
    <name evidence="1" type="primary">thiL</name>
    <name evidence="4" type="ORF">GCM10009855_30720</name>
</gene>
<organism evidence="4 5">
    <name type="scientific">Gordonia cholesterolivorans</name>
    <dbReference type="NCBI Taxonomy" id="559625"/>
    <lineage>
        <taxon>Bacteria</taxon>
        <taxon>Bacillati</taxon>
        <taxon>Actinomycetota</taxon>
        <taxon>Actinomycetes</taxon>
        <taxon>Mycobacteriales</taxon>
        <taxon>Gordoniaceae</taxon>
        <taxon>Gordonia</taxon>
    </lineage>
</organism>
<feature type="binding site" evidence="1">
    <location>
        <position position="36"/>
    </location>
    <ligand>
        <name>Mg(2+)</name>
        <dbReference type="ChEBI" id="CHEBI:18420"/>
        <label>3</label>
    </ligand>
</feature>
<dbReference type="HAMAP" id="MF_02128">
    <property type="entry name" value="TMP_kinase"/>
    <property type="match status" value="1"/>
</dbReference>
<feature type="binding site" evidence="1">
    <location>
        <position position="223"/>
    </location>
    <ligand>
        <name>Mg(2+)</name>
        <dbReference type="ChEBI" id="CHEBI:18420"/>
        <label>3</label>
    </ligand>
</feature>
<dbReference type="InterPro" id="IPR016188">
    <property type="entry name" value="PurM-like_N"/>
</dbReference>
<feature type="binding site" evidence="1">
    <location>
        <position position="51"/>
    </location>
    <ligand>
        <name>Mg(2+)</name>
        <dbReference type="ChEBI" id="CHEBI:18420"/>
        <label>1</label>
    </ligand>
</feature>
<feature type="binding site" evidence="1">
    <location>
        <position position="50"/>
    </location>
    <ligand>
        <name>Mg(2+)</name>
        <dbReference type="ChEBI" id="CHEBI:18420"/>
        <label>1</label>
    </ligand>
</feature>
<dbReference type="RefSeq" id="WP_062366940.1">
    <property type="nucleotide sequence ID" value="NZ_BAAARB010000019.1"/>
</dbReference>
<comment type="caution">
    <text evidence="4">The sequence shown here is derived from an EMBL/GenBank/DDBJ whole genome shotgun (WGS) entry which is preliminary data.</text>
</comment>